<evidence type="ECO:0000313" key="4">
    <source>
        <dbReference type="EMBL" id="AFK48269.1"/>
    </source>
</evidence>
<dbReference type="AlphaFoldDB" id="I3T6X7"/>
<comment type="cofactor">
    <cofactor evidence="1">
        <name>Mg(2+)</name>
        <dbReference type="ChEBI" id="CHEBI:18420"/>
    </cofactor>
</comment>
<accession>I3T6X7</accession>
<dbReference type="EMBL" id="BT148475">
    <property type="protein sequence ID" value="AFK48269.1"/>
    <property type="molecule type" value="mRNA"/>
</dbReference>
<dbReference type="PANTHER" id="PTHR43281">
    <property type="entry name" value="FARNESYL DIPHOSPHATE SYNTHASE"/>
    <property type="match status" value="1"/>
</dbReference>
<dbReference type="Gene3D" id="1.10.600.10">
    <property type="entry name" value="Farnesyl Diphosphate Synthase"/>
    <property type="match status" value="1"/>
</dbReference>
<keyword evidence="2" id="KW-0479">Metal-binding</keyword>
<reference evidence="4" key="1">
    <citation type="submission" date="2012-05" db="EMBL/GenBank/DDBJ databases">
        <authorList>
            <person name="Krishnakumar V."/>
            <person name="Cheung F."/>
            <person name="Xiao Y."/>
            <person name="Chan A."/>
            <person name="Moskal W.A."/>
            <person name="Town C.D."/>
        </authorList>
    </citation>
    <scope>NUCLEOTIDE SEQUENCE</scope>
</reference>
<evidence type="ECO:0000256" key="1">
    <source>
        <dbReference type="ARBA" id="ARBA00001946"/>
    </source>
</evidence>
<keyword evidence="3" id="KW-0460">Magnesium</keyword>
<name>I3T6X7_LOTJA</name>
<proteinExistence type="evidence at transcript level"/>
<dbReference type="InterPro" id="IPR008949">
    <property type="entry name" value="Isoprenoid_synthase_dom_sf"/>
</dbReference>
<sequence>MAEEEEEAKALNSIPEEKSYVKIYGVKKATEMAEELRDKAKEELDGFEKYGELVFPLYSFVDYAFDRSFSVGEASG</sequence>
<organism evidence="4">
    <name type="scientific">Lotus japonicus</name>
    <name type="common">Lotus corniculatus var. japonicus</name>
    <dbReference type="NCBI Taxonomy" id="34305"/>
    <lineage>
        <taxon>Eukaryota</taxon>
        <taxon>Viridiplantae</taxon>
        <taxon>Streptophyta</taxon>
        <taxon>Embryophyta</taxon>
        <taxon>Tracheophyta</taxon>
        <taxon>Spermatophyta</taxon>
        <taxon>Magnoliopsida</taxon>
        <taxon>eudicotyledons</taxon>
        <taxon>Gunneridae</taxon>
        <taxon>Pentapetalae</taxon>
        <taxon>rosids</taxon>
        <taxon>fabids</taxon>
        <taxon>Fabales</taxon>
        <taxon>Fabaceae</taxon>
        <taxon>Papilionoideae</taxon>
        <taxon>50 kb inversion clade</taxon>
        <taxon>NPAAA clade</taxon>
        <taxon>Hologalegina</taxon>
        <taxon>robinioid clade</taxon>
        <taxon>Loteae</taxon>
        <taxon>Lotus</taxon>
    </lineage>
</organism>
<evidence type="ECO:0000256" key="3">
    <source>
        <dbReference type="ARBA" id="ARBA00022842"/>
    </source>
</evidence>
<protein>
    <submittedName>
        <fullName evidence="4">Uncharacterized protein</fullName>
    </submittedName>
</protein>
<evidence type="ECO:0000256" key="2">
    <source>
        <dbReference type="ARBA" id="ARBA00022723"/>
    </source>
</evidence>
<dbReference type="GO" id="GO:0046872">
    <property type="term" value="F:metal ion binding"/>
    <property type="evidence" value="ECO:0007669"/>
    <property type="project" value="UniProtKB-KW"/>
</dbReference>
<dbReference type="PANTHER" id="PTHR43281:SF5">
    <property type="entry name" value="HETERODIMERIC GERANYLGERANYL PYROPHOSPHATE SYNTHASE SMALL SUBUNIT, CHLOROPLASTIC"/>
    <property type="match status" value="1"/>
</dbReference>
<dbReference type="GO" id="GO:0004659">
    <property type="term" value="F:prenyltransferase activity"/>
    <property type="evidence" value="ECO:0007669"/>
    <property type="project" value="TreeGrafter"/>
</dbReference>